<keyword evidence="1" id="KW-1133">Transmembrane helix</keyword>
<name>A0A060QQT3_FUSCU</name>
<proteinExistence type="predicted"/>
<dbReference type="AlphaFoldDB" id="A0A060QQT3"/>
<reference evidence="2" key="1">
    <citation type="submission" date="2013-05" db="EMBL/GenBank/DDBJ databases">
        <title>Draft genome sequences of six wheat associated Fusarium spp. isolates.</title>
        <authorList>
            <person name="Moolhuijzen P.M."/>
            <person name="Manners J.M."/>
            <person name="Wilcox S."/>
            <person name="Bellgard M.I."/>
            <person name="Gardiner D.M."/>
        </authorList>
    </citation>
    <scope>NUCLEOTIDE SEQUENCE</scope>
    <source>
        <strain evidence="2">CS7071</strain>
    </source>
</reference>
<evidence type="ECO:0000313" key="2">
    <source>
        <dbReference type="EMBL" id="CDL73488.1"/>
    </source>
</evidence>
<dbReference type="EMBL" id="CBMH010002259">
    <property type="protein sequence ID" value="CDL73488.1"/>
    <property type="molecule type" value="Genomic_DNA"/>
</dbReference>
<sequence>MKYTTLLILNQKDISLMVKLDVSAILIAVQVCNILSTIIGNFVYQ</sequence>
<comment type="caution">
    <text evidence="2">The sequence shown here is derived from an EMBL/GenBank/DDBJ whole genome shotgun (WGS) entry which is preliminary data.</text>
</comment>
<organism evidence="2">
    <name type="scientific">Fusarium culmorum CS7071</name>
    <dbReference type="NCBI Taxonomy" id="1318462"/>
    <lineage>
        <taxon>Eukaryota</taxon>
        <taxon>Fungi</taxon>
        <taxon>Dikarya</taxon>
        <taxon>Ascomycota</taxon>
        <taxon>Pezizomycotina</taxon>
        <taxon>Sordariomycetes</taxon>
        <taxon>Hypocreomycetidae</taxon>
        <taxon>Hypocreales</taxon>
        <taxon>Nectriaceae</taxon>
        <taxon>Fusarium</taxon>
    </lineage>
</organism>
<evidence type="ECO:0000256" key="1">
    <source>
        <dbReference type="SAM" id="Phobius"/>
    </source>
</evidence>
<keyword evidence="1" id="KW-0472">Membrane</keyword>
<accession>A0A060QQT3</accession>
<keyword evidence="1" id="KW-0812">Transmembrane</keyword>
<protein>
    <submittedName>
        <fullName evidence="2">Unclassified</fullName>
    </submittedName>
</protein>
<gene>
    <name evidence="2" type="ORF">BN852_0126800</name>
</gene>
<feature type="transmembrane region" description="Helical" evidence="1">
    <location>
        <begin position="20"/>
        <end position="44"/>
    </location>
</feature>